<dbReference type="GO" id="GO:0004519">
    <property type="term" value="F:endonuclease activity"/>
    <property type="evidence" value="ECO:0007669"/>
    <property type="project" value="UniProtKB-KW"/>
</dbReference>
<dbReference type="PANTHER" id="PTHR36528:SF1">
    <property type="entry name" value="CRISPR SYSTEM SINGLE-STRAND-SPECIFIC DEOXYRIBONUCLEASE CAS10_CSM1 (SUBTYPE III-A)"/>
    <property type="match status" value="1"/>
</dbReference>
<evidence type="ECO:0000313" key="15">
    <source>
        <dbReference type="Proteomes" id="UP000290106"/>
    </source>
</evidence>
<dbReference type="GO" id="GO:0004527">
    <property type="term" value="F:exonuclease activity"/>
    <property type="evidence" value="ECO:0007669"/>
    <property type="project" value="UniProtKB-KW"/>
</dbReference>
<keyword evidence="8" id="KW-0378">Hydrolase</keyword>
<dbReference type="PROSITE" id="PS50887">
    <property type="entry name" value="GGDEF"/>
    <property type="match status" value="1"/>
</dbReference>
<dbReference type="NCBIfam" id="TIGR02578">
    <property type="entry name" value="cas_TM1811_Csm1"/>
    <property type="match status" value="1"/>
</dbReference>
<dbReference type="InterPro" id="IPR000160">
    <property type="entry name" value="GGDEF_dom"/>
</dbReference>
<evidence type="ECO:0000256" key="5">
    <source>
        <dbReference type="ARBA" id="ARBA00022722"/>
    </source>
</evidence>
<evidence type="ECO:0000256" key="6">
    <source>
        <dbReference type="ARBA" id="ARBA00022741"/>
    </source>
</evidence>
<keyword evidence="10" id="KW-0067">ATP-binding</keyword>
<keyword evidence="4" id="KW-0808">Transferase</keyword>
<evidence type="ECO:0000256" key="12">
    <source>
        <dbReference type="ARBA" id="ARBA00032922"/>
    </source>
</evidence>
<evidence type="ECO:0000256" key="1">
    <source>
        <dbReference type="ARBA" id="ARBA00001968"/>
    </source>
</evidence>
<dbReference type="Gene3D" id="3.30.70.270">
    <property type="match status" value="1"/>
</dbReference>
<dbReference type="Pfam" id="PF01966">
    <property type="entry name" value="HD"/>
    <property type="match status" value="1"/>
</dbReference>
<keyword evidence="5" id="KW-0540">Nuclease</keyword>
<dbReference type="PANTHER" id="PTHR36528">
    <property type="entry name" value="CRISPR SYSTEM SINGLE-STRAND-SPECIFIC DEOXYRIBONUCLEASE CAS10/CSM1 (SUBTYPE III-A)"/>
    <property type="match status" value="1"/>
</dbReference>
<evidence type="ECO:0000256" key="4">
    <source>
        <dbReference type="ARBA" id="ARBA00022679"/>
    </source>
</evidence>
<comment type="caution">
    <text evidence="14">The sequence shown here is derived from an EMBL/GenBank/DDBJ whole genome shotgun (WGS) entry which is preliminary data.</text>
</comment>
<dbReference type="InterPro" id="IPR054767">
    <property type="entry name" value="Cas10-Cmr2_palm2"/>
</dbReference>
<dbReference type="Pfam" id="PF22335">
    <property type="entry name" value="Cas10-Cmr2_palm2"/>
    <property type="match status" value="1"/>
</dbReference>
<gene>
    <name evidence="14" type="primary">cas10</name>
    <name evidence="14" type="ORF">ETP43_06855</name>
</gene>
<dbReference type="RefSeq" id="WP_129257495.1">
    <property type="nucleotide sequence ID" value="NZ_SDKC01000001.1"/>
</dbReference>
<dbReference type="InterPro" id="IPR043128">
    <property type="entry name" value="Rev_trsase/Diguanyl_cyclase"/>
</dbReference>
<dbReference type="InterPro" id="IPR052117">
    <property type="entry name" value="Cas10/Csm1_subtype-III-A"/>
</dbReference>
<evidence type="ECO:0000256" key="9">
    <source>
        <dbReference type="ARBA" id="ARBA00022839"/>
    </source>
</evidence>
<dbReference type="OrthoDB" id="9768769at2"/>
<comment type="similarity">
    <text evidence="2">Belongs to the CRISPR-associated Cas10/Csm1 family.</text>
</comment>
<dbReference type="Proteomes" id="UP000290106">
    <property type="component" value="Unassembled WGS sequence"/>
</dbReference>
<evidence type="ECO:0000256" key="7">
    <source>
        <dbReference type="ARBA" id="ARBA00022759"/>
    </source>
</evidence>
<dbReference type="GO" id="GO:0051607">
    <property type="term" value="P:defense response to virus"/>
    <property type="evidence" value="ECO:0007669"/>
    <property type="project" value="UniProtKB-KW"/>
</dbReference>
<proteinExistence type="inferred from homology"/>
<reference evidence="14 15" key="1">
    <citation type="submission" date="2019-01" db="EMBL/GenBank/DDBJ databases">
        <title>Blautia sp. nov. KGMB01111 isolated human feces.</title>
        <authorList>
            <person name="Park J.-E."/>
            <person name="Kim J.-S."/>
            <person name="Park S.-H."/>
        </authorList>
    </citation>
    <scope>NUCLEOTIDE SEQUENCE [LARGE SCALE GENOMIC DNA]</scope>
    <source>
        <strain evidence="14 15">KGMB01111</strain>
    </source>
</reference>
<accession>A0A4Q1RH45</accession>
<sequence length="769" mass="88698">MITDRQIKLIIGSLLHDIGKVVYRSGDGRNHSQSGYEYLKQETDMQDTEVLDCIRFHHGNHLKNANIESDACAYVTYYADNVAAFTDRREAENGEYGFDKMVPLASVFNILNGNHGNSHYAMNVLDPRNGINYPTQDPVVMNETFYRQVIQNITDNLKGISWDEEYINSLLSVLEANLSYIPSSTAKKELTDISLYDHVKMTAAIASCVEQYLEEHQEKDYKKWLFTEAQESYKKEMFLLYSMDISGIQNFIYTVGEKGALKGLRARSFYLEIMMEHMVDELLEKLSLSRANLIYTGGGHCYMLLSNTQKTRNVMEQYEKDTNQWLMEHFDTALYVACGYATATANALRNVPDGSYSELYLQISKMISMKKSHRYTEDMICSLNRKQKEGERECKVCRRVAKLVDDKCSICNALEKMSGGILEEKYFTVLCEQIPDALPLPGEKYLAADTESRLLKHMNQDIYVRAYTKNGIYTGKHVTTKLWVGDYTTKNTFAEFAKQAEGVKRIAVLRADVDNLGTTFVYGFQRENGDDRYVTLSRTATLSRQLSLFFKCYINQILKNGEPGIFGRETGRNVTIVYSGGDDVFLVGAWNDVIAAFMDLREALERFTQGTLHISGGIGIYHEKYPLNVMAKEVEELETAAKEVAGKNAVTVFDDTQAYSWKEFLQSVADEKIRVLDNYFKQTDEHGMAFLYHLMELLRRDSEKINFARYVYLLSRMEPDENEPLQRKAYREFSKKMYEWSKNSKDRRELITAIYLYVYLHRKEKEEEE</sequence>
<comment type="cofactor">
    <cofactor evidence="1">
        <name>a divalent metal cation</name>
        <dbReference type="ChEBI" id="CHEBI:60240"/>
    </cofactor>
</comment>
<keyword evidence="7" id="KW-0255">Endonuclease</keyword>
<evidence type="ECO:0000256" key="11">
    <source>
        <dbReference type="ARBA" id="ARBA00023118"/>
    </source>
</evidence>
<name>A0A4Q1RH45_9FIRM</name>
<dbReference type="Gene3D" id="1.10.3210.10">
    <property type="entry name" value="Hypothetical protein af1432"/>
    <property type="match status" value="1"/>
</dbReference>
<dbReference type="SUPFAM" id="SSF109604">
    <property type="entry name" value="HD-domain/PDEase-like"/>
    <property type="match status" value="1"/>
</dbReference>
<dbReference type="InterPro" id="IPR041062">
    <property type="entry name" value="Csm1_B"/>
</dbReference>
<keyword evidence="6" id="KW-0547">Nucleotide-binding</keyword>
<dbReference type="InterPro" id="IPR048693">
    <property type="entry name" value="Cmr2-like_C"/>
</dbReference>
<dbReference type="GO" id="GO:0005524">
    <property type="term" value="F:ATP binding"/>
    <property type="evidence" value="ECO:0007669"/>
    <property type="project" value="UniProtKB-KW"/>
</dbReference>
<dbReference type="AlphaFoldDB" id="A0A4Q1RH45"/>
<evidence type="ECO:0000256" key="8">
    <source>
        <dbReference type="ARBA" id="ARBA00022801"/>
    </source>
</evidence>
<evidence type="ECO:0000313" key="14">
    <source>
        <dbReference type="EMBL" id="RXS74967.1"/>
    </source>
</evidence>
<dbReference type="EMBL" id="SDKC01000001">
    <property type="protein sequence ID" value="RXS74967.1"/>
    <property type="molecule type" value="Genomic_DNA"/>
</dbReference>
<dbReference type="InterPro" id="IPR013408">
    <property type="entry name" value="Cas10/Csm1"/>
</dbReference>
<dbReference type="GO" id="GO:0016740">
    <property type="term" value="F:transferase activity"/>
    <property type="evidence" value="ECO:0007669"/>
    <property type="project" value="UniProtKB-KW"/>
</dbReference>
<feature type="domain" description="GGDEF" evidence="13">
    <location>
        <begin position="504"/>
        <end position="655"/>
    </location>
</feature>
<keyword evidence="11" id="KW-0051">Antiviral defense</keyword>
<dbReference type="Pfam" id="PF18211">
    <property type="entry name" value="Csm1_B"/>
    <property type="match status" value="1"/>
</dbReference>
<evidence type="ECO:0000256" key="3">
    <source>
        <dbReference type="ARBA" id="ARBA00014333"/>
    </source>
</evidence>
<dbReference type="Pfam" id="PF20824">
    <property type="entry name" value="Cmr2_hel_dom2"/>
    <property type="match status" value="1"/>
</dbReference>
<dbReference type="InterPro" id="IPR006674">
    <property type="entry name" value="HD_domain"/>
</dbReference>
<keyword evidence="9" id="KW-0269">Exonuclease</keyword>
<dbReference type="CDD" id="cd09680">
    <property type="entry name" value="Cas10_III"/>
    <property type="match status" value="1"/>
</dbReference>
<organism evidence="14 15">
    <name type="scientific">Blautia faecicola</name>
    <dbReference type="NCBI Taxonomy" id="2509240"/>
    <lineage>
        <taxon>Bacteria</taxon>
        <taxon>Bacillati</taxon>
        <taxon>Bacillota</taxon>
        <taxon>Clostridia</taxon>
        <taxon>Lachnospirales</taxon>
        <taxon>Lachnospiraceae</taxon>
        <taxon>Blautia</taxon>
    </lineage>
</organism>
<evidence type="ECO:0000256" key="2">
    <source>
        <dbReference type="ARBA" id="ARBA00005700"/>
    </source>
</evidence>
<evidence type="ECO:0000256" key="10">
    <source>
        <dbReference type="ARBA" id="ARBA00022840"/>
    </source>
</evidence>
<protein>
    <recommendedName>
        <fullName evidence="3">CRISPR system single-strand-specific deoxyribonuclease Cas10/Csm1 (subtype III-A)</fullName>
    </recommendedName>
    <alternativeName>
        <fullName evidence="12">Cyclic oligoadenylate synthase</fullName>
    </alternativeName>
</protein>
<evidence type="ECO:0000259" key="13">
    <source>
        <dbReference type="PROSITE" id="PS50887"/>
    </source>
</evidence>
<keyword evidence="15" id="KW-1185">Reference proteome</keyword>